<protein>
    <recommendedName>
        <fullName evidence="4">sn-glycerol-3-phosphate-binding periplasmic protein UgpB</fullName>
    </recommendedName>
</protein>
<evidence type="ECO:0000256" key="2">
    <source>
        <dbReference type="ARBA" id="ARBA00008520"/>
    </source>
</evidence>
<feature type="non-terminal residue" evidence="8">
    <location>
        <position position="468"/>
    </location>
</feature>
<dbReference type="SUPFAM" id="SSF53850">
    <property type="entry name" value="Periplasmic binding protein-like II"/>
    <property type="match status" value="1"/>
</dbReference>
<keyword evidence="5" id="KW-0813">Transport</keyword>
<accession>A0A0W0VTQ1</accession>
<comment type="subunit">
    <text evidence="3">The complex is composed of two ATP-binding proteins (UgpC), two transmembrane proteins (UgpA and UgpE) and a solute-binding protein (UgpB).</text>
</comment>
<dbReference type="eggNOG" id="COG1653">
    <property type="taxonomic scope" value="Bacteria"/>
</dbReference>
<keyword evidence="7" id="KW-0574">Periplasm</keyword>
<dbReference type="STRING" id="45067.Llan_0805"/>
<dbReference type="EMBL" id="LNYI01000013">
    <property type="protein sequence ID" value="KTD23547.1"/>
    <property type="molecule type" value="Genomic_DNA"/>
</dbReference>
<comment type="similarity">
    <text evidence="2">Belongs to the bacterial solute-binding protein 1 family.</text>
</comment>
<dbReference type="InterPro" id="IPR006059">
    <property type="entry name" value="SBP"/>
</dbReference>
<comment type="subcellular location">
    <subcellularLocation>
        <location evidence="1">Periplasm</location>
    </subcellularLocation>
</comment>
<dbReference type="Proteomes" id="UP000054869">
    <property type="component" value="Unassembled WGS sequence"/>
</dbReference>
<evidence type="ECO:0000256" key="3">
    <source>
        <dbReference type="ARBA" id="ARBA00011557"/>
    </source>
</evidence>
<sequence>MKKSILGLILLFSFQTLQAKAVEIIMWHSLAGHLGAEIRQLVATFNSRQNEYIIKLVYKGEYTEAITSFAAAFRAKKAPAIMQIFEVGTTIMLYPQGIIKPVDDLMKEQGLALPEDSFLPALRSFYSQNNRLVAMPFNTSIPVIYYNADILAKVGYHQETFPRTWQEMEVLAEKLKQAGFLCTYTTAYPAWVQIESFSAIHGLPMIDPQRAVATYNNKAIVKHLERLKSWQKKHYFEYGGRTSDATVLFTSGRCALFSQSSGAYNSLSELVKFKVGVASLPLDTSVTSVRHNNVAGGAALWAVAGQSPEIYRGIALFFAYLAQAQTQQSWHQHTGYLPLGITGDYALLGRESRHPILRLARSDLGQPQAANTKHHAGPQNLIRAINDEALEAIFAGMKTPRQAIDEAVTRANYTLLRFARNAKQISSVISTNVARVKRSETRVSVLQTSTQACIFKKWAEKLNLKGTW</sequence>
<dbReference type="InterPro" id="IPR050490">
    <property type="entry name" value="Bact_solute-bd_prot1"/>
</dbReference>
<evidence type="ECO:0000256" key="4">
    <source>
        <dbReference type="ARBA" id="ARBA00017470"/>
    </source>
</evidence>
<reference evidence="8 9" key="1">
    <citation type="submission" date="2015-11" db="EMBL/GenBank/DDBJ databases">
        <title>Genomic analysis of 38 Legionella species identifies large and diverse effector repertoires.</title>
        <authorList>
            <person name="Burstein D."/>
            <person name="Amaro F."/>
            <person name="Zusman T."/>
            <person name="Lifshitz Z."/>
            <person name="Cohen O."/>
            <person name="Gilbert J.A."/>
            <person name="Pupko T."/>
            <person name="Shuman H.A."/>
            <person name="Segal G."/>
        </authorList>
    </citation>
    <scope>NUCLEOTIDE SEQUENCE [LARGE SCALE GENOMIC DNA]</scope>
    <source>
        <strain evidence="8 9">ATCC 49751</strain>
    </source>
</reference>
<dbReference type="PROSITE" id="PS01037">
    <property type="entry name" value="SBP_BACTERIAL_1"/>
    <property type="match status" value="1"/>
</dbReference>
<keyword evidence="9" id="KW-1185">Reference proteome</keyword>
<dbReference type="Gene3D" id="3.40.190.10">
    <property type="entry name" value="Periplasmic binding protein-like II"/>
    <property type="match status" value="2"/>
</dbReference>
<evidence type="ECO:0000256" key="7">
    <source>
        <dbReference type="ARBA" id="ARBA00022764"/>
    </source>
</evidence>
<dbReference type="AlphaFoldDB" id="A0A0W0VTQ1"/>
<comment type="caution">
    <text evidence="8">The sequence shown here is derived from an EMBL/GenBank/DDBJ whole genome shotgun (WGS) entry which is preliminary data.</text>
</comment>
<name>A0A0W0VTQ1_9GAMM</name>
<dbReference type="GO" id="GO:0055085">
    <property type="term" value="P:transmembrane transport"/>
    <property type="evidence" value="ECO:0007669"/>
    <property type="project" value="InterPro"/>
</dbReference>
<evidence type="ECO:0000313" key="9">
    <source>
        <dbReference type="Proteomes" id="UP000054869"/>
    </source>
</evidence>
<organism evidence="8 9">
    <name type="scientific">Legionella lansingensis</name>
    <dbReference type="NCBI Taxonomy" id="45067"/>
    <lineage>
        <taxon>Bacteria</taxon>
        <taxon>Pseudomonadati</taxon>
        <taxon>Pseudomonadota</taxon>
        <taxon>Gammaproteobacteria</taxon>
        <taxon>Legionellales</taxon>
        <taxon>Legionellaceae</taxon>
        <taxon>Legionella</taxon>
    </lineage>
</organism>
<dbReference type="Pfam" id="PF13416">
    <property type="entry name" value="SBP_bac_8"/>
    <property type="match status" value="1"/>
</dbReference>
<evidence type="ECO:0000256" key="6">
    <source>
        <dbReference type="ARBA" id="ARBA00022729"/>
    </source>
</evidence>
<evidence type="ECO:0000256" key="1">
    <source>
        <dbReference type="ARBA" id="ARBA00004418"/>
    </source>
</evidence>
<gene>
    <name evidence="8" type="primary">ugpB</name>
    <name evidence="8" type="ORF">Llan_0805</name>
</gene>
<evidence type="ECO:0000256" key="5">
    <source>
        <dbReference type="ARBA" id="ARBA00022448"/>
    </source>
</evidence>
<evidence type="ECO:0000313" key="8">
    <source>
        <dbReference type="EMBL" id="KTD23547.1"/>
    </source>
</evidence>
<dbReference type="PANTHER" id="PTHR43649">
    <property type="entry name" value="ARABINOSE-BINDING PROTEIN-RELATED"/>
    <property type="match status" value="1"/>
</dbReference>
<proteinExistence type="inferred from homology"/>
<dbReference type="PANTHER" id="PTHR43649:SF31">
    <property type="entry name" value="SN-GLYCEROL-3-PHOSPHATE-BINDING PERIPLASMIC PROTEIN UGPB"/>
    <property type="match status" value="1"/>
</dbReference>
<dbReference type="RefSeq" id="WP_065236350.1">
    <property type="nucleotide sequence ID" value="NZ_LNYI01000013.1"/>
</dbReference>
<dbReference type="InterPro" id="IPR006061">
    <property type="entry name" value="SBP_1_CS"/>
</dbReference>
<dbReference type="GO" id="GO:0042597">
    <property type="term" value="C:periplasmic space"/>
    <property type="evidence" value="ECO:0007669"/>
    <property type="project" value="UniProtKB-SubCell"/>
</dbReference>
<keyword evidence="6" id="KW-0732">Signal</keyword>